<organism evidence="1 2">
    <name type="scientific">Stephanodiscus triporus</name>
    <dbReference type="NCBI Taxonomy" id="2934178"/>
    <lineage>
        <taxon>Eukaryota</taxon>
        <taxon>Sar</taxon>
        <taxon>Stramenopiles</taxon>
        <taxon>Ochrophyta</taxon>
        <taxon>Bacillariophyta</taxon>
        <taxon>Coscinodiscophyceae</taxon>
        <taxon>Thalassiosirophycidae</taxon>
        <taxon>Stephanodiscales</taxon>
        <taxon>Stephanodiscaceae</taxon>
        <taxon>Stephanodiscus</taxon>
    </lineage>
</organism>
<name>A0ABD3QDJ8_9STRA</name>
<evidence type="ECO:0000313" key="1">
    <source>
        <dbReference type="EMBL" id="KAL3798443.1"/>
    </source>
</evidence>
<dbReference type="Proteomes" id="UP001530315">
    <property type="component" value="Unassembled WGS sequence"/>
</dbReference>
<comment type="caution">
    <text evidence="1">The sequence shown here is derived from an EMBL/GenBank/DDBJ whole genome shotgun (WGS) entry which is preliminary data.</text>
</comment>
<dbReference type="AlphaFoldDB" id="A0ABD3QDJ8"/>
<accession>A0ABD3QDJ8</accession>
<sequence>MSNANGEHYTERLAESGCSAAVEHTIGMINMLLQHYGAGTTLARKLSASMEALQLEVGCLGSPFGENYDDLHLLATACWTKSLWERLHYYKFRVHLTFPRSNYLVHVMFLLFASFRDAGYAGQLLQDLNRCRLYLKLFFLSDIATACGRFINVSLISRPTQPHKSVSLFVFPNERPSISAWRLWLEFWTSFSGPGWSLRTPLGSWEHPSHRRWDWFYDARDDLLIRPCEDGGAVAYSISGKGHRLRSRQEYHHSHKLDSIPKNCLTANVLSLPGGSVLRREIGPPLAIPKPVTRSFWAHLRSLGGMDVGAHL</sequence>
<gene>
    <name evidence="1" type="ORF">ACHAW5_007395</name>
</gene>
<protein>
    <submittedName>
        <fullName evidence="1">Uncharacterized protein</fullName>
    </submittedName>
</protein>
<dbReference type="EMBL" id="JALLAZ020000297">
    <property type="protein sequence ID" value="KAL3798443.1"/>
    <property type="molecule type" value="Genomic_DNA"/>
</dbReference>
<reference evidence="1 2" key="1">
    <citation type="submission" date="2024-10" db="EMBL/GenBank/DDBJ databases">
        <title>Updated reference genomes for cyclostephanoid diatoms.</title>
        <authorList>
            <person name="Roberts W.R."/>
            <person name="Alverson A.J."/>
        </authorList>
    </citation>
    <scope>NUCLEOTIDE SEQUENCE [LARGE SCALE GENOMIC DNA]</scope>
    <source>
        <strain evidence="1 2">AJA276-08</strain>
    </source>
</reference>
<proteinExistence type="predicted"/>
<keyword evidence="2" id="KW-1185">Reference proteome</keyword>
<evidence type="ECO:0000313" key="2">
    <source>
        <dbReference type="Proteomes" id="UP001530315"/>
    </source>
</evidence>